<dbReference type="Proteomes" id="UP000887116">
    <property type="component" value="Unassembled WGS sequence"/>
</dbReference>
<organism evidence="1 2">
    <name type="scientific">Trichonephila clavata</name>
    <name type="common">Joro spider</name>
    <name type="synonym">Nephila clavata</name>
    <dbReference type="NCBI Taxonomy" id="2740835"/>
    <lineage>
        <taxon>Eukaryota</taxon>
        <taxon>Metazoa</taxon>
        <taxon>Ecdysozoa</taxon>
        <taxon>Arthropoda</taxon>
        <taxon>Chelicerata</taxon>
        <taxon>Arachnida</taxon>
        <taxon>Araneae</taxon>
        <taxon>Araneomorphae</taxon>
        <taxon>Entelegynae</taxon>
        <taxon>Araneoidea</taxon>
        <taxon>Nephilidae</taxon>
        <taxon>Trichonephila</taxon>
    </lineage>
</organism>
<proteinExistence type="predicted"/>
<protein>
    <submittedName>
        <fullName evidence="1">Uncharacterized protein</fullName>
    </submittedName>
</protein>
<comment type="caution">
    <text evidence="1">The sequence shown here is derived from an EMBL/GenBank/DDBJ whole genome shotgun (WGS) entry which is preliminary data.</text>
</comment>
<accession>A0A8X6G3C5</accession>
<dbReference type="EMBL" id="BMAO01004440">
    <property type="protein sequence ID" value="GFQ94617.1"/>
    <property type="molecule type" value="Genomic_DNA"/>
</dbReference>
<evidence type="ECO:0000313" key="1">
    <source>
        <dbReference type="EMBL" id="GFQ94617.1"/>
    </source>
</evidence>
<evidence type="ECO:0000313" key="2">
    <source>
        <dbReference type="Proteomes" id="UP000887116"/>
    </source>
</evidence>
<reference evidence="1" key="1">
    <citation type="submission" date="2020-07" db="EMBL/GenBank/DDBJ databases">
        <title>Multicomponent nature underlies the extraordinary mechanical properties of spider dragline silk.</title>
        <authorList>
            <person name="Kono N."/>
            <person name="Nakamura H."/>
            <person name="Mori M."/>
            <person name="Yoshida Y."/>
            <person name="Ohtoshi R."/>
            <person name="Malay A.D."/>
            <person name="Moran D.A.P."/>
            <person name="Tomita M."/>
            <person name="Numata K."/>
            <person name="Arakawa K."/>
        </authorList>
    </citation>
    <scope>NUCLEOTIDE SEQUENCE</scope>
</reference>
<sequence length="96" mass="10188">MILVVGIVPVVKEIVSLATFMGLEAETFKACAQDLGLGGEFYPDINSPLNPLQYSNVGSECESNALVIESDNLSCLERQVQAMSGLLTIASEGLSH</sequence>
<dbReference type="AlphaFoldDB" id="A0A8X6G3C5"/>
<name>A0A8X6G3C5_TRICU</name>
<keyword evidence="2" id="KW-1185">Reference proteome</keyword>
<gene>
    <name evidence="1" type="ORF">TNCT_675141</name>
</gene>